<name>A0A915C7L5_PARUN</name>
<dbReference type="AlphaFoldDB" id="A0A915C7L5"/>
<organism evidence="1 2">
    <name type="scientific">Parascaris univalens</name>
    <name type="common">Nematode worm</name>
    <dbReference type="NCBI Taxonomy" id="6257"/>
    <lineage>
        <taxon>Eukaryota</taxon>
        <taxon>Metazoa</taxon>
        <taxon>Ecdysozoa</taxon>
        <taxon>Nematoda</taxon>
        <taxon>Chromadorea</taxon>
        <taxon>Rhabditida</taxon>
        <taxon>Spirurina</taxon>
        <taxon>Ascaridomorpha</taxon>
        <taxon>Ascaridoidea</taxon>
        <taxon>Ascarididae</taxon>
        <taxon>Parascaris</taxon>
    </lineage>
</organism>
<accession>A0A915C7L5</accession>
<proteinExistence type="predicted"/>
<keyword evidence="1" id="KW-1185">Reference proteome</keyword>
<evidence type="ECO:0000313" key="1">
    <source>
        <dbReference type="Proteomes" id="UP000887569"/>
    </source>
</evidence>
<protein>
    <submittedName>
        <fullName evidence="2">Aminotransferase class I/classII domain-containing protein</fullName>
    </submittedName>
</protein>
<reference evidence="2" key="1">
    <citation type="submission" date="2022-11" db="UniProtKB">
        <authorList>
            <consortium name="WormBaseParasite"/>
        </authorList>
    </citation>
    <scope>IDENTIFICATION</scope>
</reference>
<dbReference type="Proteomes" id="UP000887569">
    <property type="component" value="Unplaced"/>
</dbReference>
<sequence length="32" mass="3540">MCLLIPAIRPAKCCRERTSKRLFGLPSSTGFS</sequence>
<dbReference type="WBParaSite" id="PgR098_g029_t01">
    <property type="protein sequence ID" value="PgR098_g029_t01"/>
    <property type="gene ID" value="PgR098_g029"/>
</dbReference>
<evidence type="ECO:0000313" key="2">
    <source>
        <dbReference type="WBParaSite" id="PgR098_g029_t01"/>
    </source>
</evidence>